<evidence type="ECO:0000313" key="1">
    <source>
        <dbReference type="EMBL" id="QHO63736.1"/>
    </source>
</evidence>
<dbReference type="RefSeq" id="WP_161932100.1">
    <property type="nucleotide sequence ID" value="NZ_CP047901.1"/>
</dbReference>
<name>A0A857N6I5_9BACT</name>
<dbReference type="EMBL" id="CP047901">
    <property type="protein sequence ID" value="QHO63736.1"/>
    <property type="molecule type" value="Genomic_DNA"/>
</dbReference>
<organism evidence="1 2">
    <name type="scientific">Candidatus Chazhemtobacterium aquaticus</name>
    <dbReference type="NCBI Taxonomy" id="2715735"/>
    <lineage>
        <taxon>Bacteria</taxon>
        <taxon>Candidatus Chazhemtobacteraceae</taxon>
        <taxon>Candidatus Chazhemtobacterium</taxon>
    </lineage>
</organism>
<dbReference type="AlphaFoldDB" id="A0A857N6I5"/>
<proteinExistence type="predicted"/>
<gene>
    <name evidence="1" type="ORF">MICH65_0755</name>
</gene>
<accession>A0A857N6I5</accession>
<sequence length="93" mass="10652">MLYVISEEYFKVRVIKLMVESVEFNYLPPDQIAAMAREVVARAVKAGVPFGKAVTRDELLEIVTRMCSEVTVSVQPDSDEQWLELLTWEPAYI</sequence>
<dbReference type="KEGG" id="caqa:MICH65_0755"/>
<reference evidence="2" key="1">
    <citation type="journal article" date="2020" name="Microorganisms">
        <title>Complete Genome of a Member of a New Bacterial Lineage in the Microgenomates Group Reveals an Unusual Nucleotide Composition Disparity Between Two Strands of DNA and Limited Metabolic Potential.</title>
        <authorList>
            <person name="Kadnikov V.V."/>
            <person name="Mardanov A.V."/>
            <person name="Beletsky A.V."/>
            <person name="Karnachuk O.V."/>
            <person name="Ravin N.V."/>
        </authorList>
    </citation>
    <scope>NUCLEOTIDE SEQUENCE [LARGE SCALE GENOMIC DNA]</scope>
</reference>
<keyword evidence="2" id="KW-1185">Reference proteome</keyword>
<protein>
    <submittedName>
        <fullName evidence="1">Uncharacterized protein</fullName>
    </submittedName>
</protein>
<dbReference type="Proteomes" id="UP000463983">
    <property type="component" value="Chromosome"/>
</dbReference>
<evidence type="ECO:0000313" key="2">
    <source>
        <dbReference type="Proteomes" id="UP000463983"/>
    </source>
</evidence>